<dbReference type="Pfam" id="PF10321">
    <property type="entry name" value="7TM_GPCR_Srt"/>
    <property type="match status" value="1"/>
</dbReference>
<feature type="transmembrane region" description="Helical" evidence="2">
    <location>
        <begin position="24"/>
        <end position="46"/>
    </location>
</feature>
<evidence type="ECO:0000256" key="1">
    <source>
        <dbReference type="SAM" id="MobiDB-lite"/>
    </source>
</evidence>
<dbReference type="STRING" id="34508.A0A4V6A4Y8"/>
<proteinExistence type="predicted"/>
<feature type="transmembrane region" description="Helical" evidence="2">
    <location>
        <begin position="256"/>
        <end position="279"/>
    </location>
</feature>
<feature type="transmembrane region" description="Helical" evidence="2">
    <location>
        <begin position="92"/>
        <end position="116"/>
    </location>
</feature>
<keyword evidence="2" id="KW-1133">Transmembrane helix</keyword>
<dbReference type="PANTHER" id="PTHR23021">
    <property type="entry name" value="SERPENTINE RECEPTOR, CLASS T"/>
    <property type="match status" value="1"/>
</dbReference>
<feature type="transmembrane region" description="Helical" evidence="2">
    <location>
        <begin position="225"/>
        <end position="244"/>
    </location>
</feature>
<dbReference type="InterPro" id="IPR019425">
    <property type="entry name" value="7TM_GPCR_serpentine_rcpt_Srt"/>
</dbReference>
<evidence type="ECO:0008006" key="5">
    <source>
        <dbReference type="Google" id="ProtNLM"/>
    </source>
</evidence>
<evidence type="ECO:0000256" key="2">
    <source>
        <dbReference type="SAM" id="Phobius"/>
    </source>
</evidence>
<keyword evidence="2" id="KW-0472">Membrane</keyword>
<dbReference type="Proteomes" id="UP000298663">
    <property type="component" value="Unassembled WGS sequence"/>
</dbReference>
<dbReference type="AlphaFoldDB" id="A0A4V6A4Y8"/>
<dbReference type="EMBL" id="AZBU02000003">
    <property type="protein sequence ID" value="TKR88685.1"/>
    <property type="molecule type" value="Genomic_DNA"/>
</dbReference>
<dbReference type="PANTHER" id="PTHR23021:SF11">
    <property type="entry name" value="SERPENTINE RECEPTOR, CLASS T"/>
    <property type="match status" value="1"/>
</dbReference>
<reference evidence="3 4" key="1">
    <citation type="journal article" date="2015" name="Genome Biol.">
        <title>Comparative genomics of Steinernema reveals deeply conserved gene regulatory networks.</title>
        <authorList>
            <person name="Dillman A.R."/>
            <person name="Macchietto M."/>
            <person name="Porter C.F."/>
            <person name="Rogers A."/>
            <person name="Williams B."/>
            <person name="Antoshechkin I."/>
            <person name="Lee M.M."/>
            <person name="Goodwin Z."/>
            <person name="Lu X."/>
            <person name="Lewis E.E."/>
            <person name="Goodrich-Blair H."/>
            <person name="Stock S.P."/>
            <person name="Adams B.J."/>
            <person name="Sternberg P.W."/>
            <person name="Mortazavi A."/>
        </authorList>
    </citation>
    <scope>NUCLEOTIDE SEQUENCE [LARGE SCALE GENOMIC DNA]</scope>
    <source>
        <strain evidence="3 4">ALL</strain>
    </source>
</reference>
<feature type="transmembrane region" description="Helical" evidence="2">
    <location>
        <begin position="187"/>
        <end position="204"/>
    </location>
</feature>
<name>A0A4V6A4Y8_STECR</name>
<evidence type="ECO:0000313" key="3">
    <source>
        <dbReference type="EMBL" id="TKR88685.1"/>
    </source>
</evidence>
<keyword evidence="2" id="KW-0812">Transmembrane</keyword>
<organism evidence="3 4">
    <name type="scientific">Steinernema carpocapsae</name>
    <name type="common">Entomopathogenic nematode</name>
    <dbReference type="NCBI Taxonomy" id="34508"/>
    <lineage>
        <taxon>Eukaryota</taxon>
        <taxon>Metazoa</taxon>
        <taxon>Ecdysozoa</taxon>
        <taxon>Nematoda</taxon>
        <taxon>Chromadorea</taxon>
        <taxon>Rhabditida</taxon>
        <taxon>Tylenchina</taxon>
        <taxon>Panagrolaimomorpha</taxon>
        <taxon>Strongyloidoidea</taxon>
        <taxon>Steinernematidae</taxon>
        <taxon>Steinernema</taxon>
    </lineage>
</organism>
<keyword evidence="4" id="KW-1185">Reference proteome</keyword>
<accession>A0A4V6A4Y8</accession>
<evidence type="ECO:0000313" key="4">
    <source>
        <dbReference type="Proteomes" id="UP000298663"/>
    </source>
</evidence>
<feature type="transmembrane region" description="Helical" evidence="2">
    <location>
        <begin position="137"/>
        <end position="155"/>
    </location>
</feature>
<reference evidence="3 4" key="2">
    <citation type="journal article" date="2019" name="G3 (Bethesda)">
        <title>Hybrid Assembly of the Genome of the Entomopathogenic Nematode Steinernema carpocapsae Identifies the X-Chromosome.</title>
        <authorList>
            <person name="Serra L."/>
            <person name="Macchietto M."/>
            <person name="Macias-Munoz A."/>
            <person name="McGill C.J."/>
            <person name="Rodriguez I.M."/>
            <person name="Rodriguez B."/>
            <person name="Murad R."/>
            <person name="Mortazavi A."/>
        </authorList>
    </citation>
    <scope>NUCLEOTIDE SEQUENCE [LARGE SCALE GENOMIC DNA]</scope>
    <source>
        <strain evidence="3 4">ALL</strain>
    </source>
</reference>
<feature type="transmembrane region" description="Helical" evidence="2">
    <location>
        <begin position="58"/>
        <end position="80"/>
    </location>
</feature>
<dbReference type="SUPFAM" id="SSF81321">
    <property type="entry name" value="Family A G protein-coupled receptor-like"/>
    <property type="match status" value="1"/>
</dbReference>
<comment type="caution">
    <text evidence="3">The sequence shown here is derived from an EMBL/GenBank/DDBJ whole genome shotgun (WGS) entry which is preliminary data.</text>
</comment>
<protein>
    <recommendedName>
        <fullName evidence="5">G-protein coupled receptors family 1 profile domain-containing protein</fullName>
    </recommendedName>
</protein>
<feature type="region of interest" description="Disordered" evidence="1">
    <location>
        <begin position="310"/>
        <end position="330"/>
    </location>
</feature>
<sequence>MNFTPNGSDGGIAPDYREYAQNVGLIYVFLGVIFIPLSAFVFSVIVRPPLIKHNCYKIMALTTVLDIGNLINAAVVTGIFSIKDIHHCKNEWVLTATEFLTHLWFTYCCASEILALNRMLEFANRNVAVFLFEGKRVYFWFLIVVAYSITLMYMVSDRVYFYNPYGGIFIMARFSGQPNYVHLFNNFFKFGFITTCYSVMLFFMHRRLRTTSTIKISKFQIKVSVQTLAIAALADGVALGYLMIGYLPLSPEMAQYAGTAGELLYISLHGGTALIYLFMNNAVNAKFKSIFCGAAPRPISDVSLTETKPKRTSAVAGVGGTLPPGRKGDQ</sequence>
<gene>
    <name evidence="3" type="ORF">L596_012891</name>
</gene>